<feature type="compositionally biased region" description="Basic residues" evidence="1">
    <location>
        <begin position="1"/>
        <end position="19"/>
    </location>
</feature>
<dbReference type="Proteomes" id="UP001178508">
    <property type="component" value="Chromosome 3"/>
</dbReference>
<organism evidence="2 3">
    <name type="scientific">Xyrichtys novacula</name>
    <name type="common">Pearly razorfish</name>
    <name type="synonym">Hemipteronotus novacula</name>
    <dbReference type="NCBI Taxonomy" id="13765"/>
    <lineage>
        <taxon>Eukaryota</taxon>
        <taxon>Metazoa</taxon>
        <taxon>Chordata</taxon>
        <taxon>Craniata</taxon>
        <taxon>Vertebrata</taxon>
        <taxon>Euteleostomi</taxon>
        <taxon>Actinopterygii</taxon>
        <taxon>Neopterygii</taxon>
        <taxon>Teleostei</taxon>
        <taxon>Neoteleostei</taxon>
        <taxon>Acanthomorphata</taxon>
        <taxon>Eupercaria</taxon>
        <taxon>Labriformes</taxon>
        <taxon>Labridae</taxon>
        <taxon>Xyrichtys</taxon>
    </lineage>
</organism>
<feature type="compositionally biased region" description="Basic and acidic residues" evidence="1">
    <location>
        <begin position="109"/>
        <end position="152"/>
    </location>
</feature>
<dbReference type="EMBL" id="OY660866">
    <property type="protein sequence ID" value="CAJ1054114.1"/>
    <property type="molecule type" value="Genomic_DNA"/>
</dbReference>
<protein>
    <submittedName>
        <fullName evidence="2">Uncharacterized protein</fullName>
    </submittedName>
</protein>
<evidence type="ECO:0000313" key="3">
    <source>
        <dbReference type="Proteomes" id="UP001178508"/>
    </source>
</evidence>
<dbReference type="AlphaFoldDB" id="A0AAV1EZV5"/>
<feature type="compositionally biased region" description="Basic and acidic residues" evidence="1">
    <location>
        <begin position="21"/>
        <end position="40"/>
    </location>
</feature>
<keyword evidence="3" id="KW-1185">Reference proteome</keyword>
<evidence type="ECO:0000256" key="1">
    <source>
        <dbReference type="SAM" id="MobiDB-lite"/>
    </source>
</evidence>
<proteinExistence type="predicted"/>
<accession>A0AAV1EZV5</accession>
<gene>
    <name evidence="2" type="ORF">XNOV1_A041511</name>
</gene>
<feature type="region of interest" description="Disordered" evidence="1">
    <location>
        <begin position="1"/>
        <end position="59"/>
    </location>
</feature>
<feature type="region of interest" description="Disordered" evidence="1">
    <location>
        <begin position="92"/>
        <end position="158"/>
    </location>
</feature>
<name>A0AAV1EZV5_XYRNO</name>
<reference evidence="2" key="1">
    <citation type="submission" date="2023-08" db="EMBL/GenBank/DDBJ databases">
        <authorList>
            <person name="Alioto T."/>
            <person name="Alioto T."/>
            <person name="Gomez Garrido J."/>
        </authorList>
    </citation>
    <scope>NUCLEOTIDE SEQUENCE</scope>
</reference>
<sequence>MKKTVVKVKKKKKMKKTVVKVKNDPDYEELPRGGGEEEVRRRRRRRGGGGEEEEEEERRRIRRYADDTVLSMLTVSPPPCYFCLFHDASTAEGAERRGGGGGGNGREITGFRESRQPETMEETKMAQGDKETDKNEEKHDKNDGCQRNEQHAHQTAGNAVKFGVEELTQIGIIQEFPTLTE</sequence>
<evidence type="ECO:0000313" key="2">
    <source>
        <dbReference type="EMBL" id="CAJ1054114.1"/>
    </source>
</evidence>